<evidence type="ECO:0000256" key="2">
    <source>
        <dbReference type="ARBA" id="ARBA00005993"/>
    </source>
</evidence>
<dbReference type="Gene3D" id="1.10.565.10">
    <property type="entry name" value="Retinoid X Receptor"/>
    <property type="match status" value="1"/>
</dbReference>
<keyword evidence="6 11" id="KW-0805">Transcription regulation</keyword>
<evidence type="ECO:0000313" key="15">
    <source>
        <dbReference type="Proteomes" id="UP000298663"/>
    </source>
</evidence>
<evidence type="ECO:0000256" key="1">
    <source>
        <dbReference type="ARBA" id="ARBA00004123"/>
    </source>
</evidence>
<keyword evidence="8 11" id="KW-0804">Transcription</keyword>
<dbReference type="SUPFAM" id="SSF57716">
    <property type="entry name" value="Glucocorticoid receptor-like (DNA-binding domain)"/>
    <property type="match status" value="1"/>
</dbReference>
<dbReference type="CDD" id="cd06960">
    <property type="entry name" value="NR_DBD_HNF4A"/>
    <property type="match status" value="1"/>
</dbReference>
<dbReference type="Gene3D" id="3.30.50.10">
    <property type="entry name" value="Erythroid Transcription Factor GATA-1, subunit A"/>
    <property type="match status" value="1"/>
</dbReference>
<evidence type="ECO:0000256" key="5">
    <source>
        <dbReference type="ARBA" id="ARBA00022833"/>
    </source>
</evidence>
<keyword evidence="9 11" id="KW-0675">Receptor</keyword>
<dbReference type="InterPro" id="IPR051152">
    <property type="entry name" value="C.elegans_Orphan_NR"/>
</dbReference>
<dbReference type="Pfam" id="PF00105">
    <property type="entry name" value="zf-C4"/>
    <property type="match status" value="1"/>
</dbReference>
<dbReference type="Proteomes" id="UP000298663">
    <property type="component" value="Unassembled WGS sequence"/>
</dbReference>
<keyword evidence="7 11" id="KW-0238">DNA-binding</keyword>
<dbReference type="InterPro" id="IPR001628">
    <property type="entry name" value="Znf_hrmn_rcpt"/>
</dbReference>
<dbReference type="PROSITE" id="PS51030">
    <property type="entry name" value="NUCLEAR_REC_DBD_2"/>
    <property type="match status" value="1"/>
</dbReference>
<evidence type="ECO:0000256" key="6">
    <source>
        <dbReference type="ARBA" id="ARBA00023015"/>
    </source>
</evidence>
<feature type="domain" description="NR LBD" evidence="13">
    <location>
        <begin position="176"/>
        <end position="422"/>
    </location>
</feature>
<evidence type="ECO:0008006" key="16">
    <source>
        <dbReference type="Google" id="ProtNLM"/>
    </source>
</evidence>
<dbReference type="SUPFAM" id="SSF48508">
    <property type="entry name" value="Nuclear receptor ligand-binding domain"/>
    <property type="match status" value="1"/>
</dbReference>
<sequence>MEDMSEMEGGSPKRFCRVCGDNAHGSHFQVLTCRACAAFFRRTCQQCRKYTCRKGSGGCDVSKNAPYNCRYCRYEKCKNVGMKYHTQTDLPSDVTMSSISPIASTSPIATRIQEEPPLQIPIVPPILLSVPMPVMPTVPVNFSEHQILLETHSLMTQIKAILDADVINYGPSLGAFRMTTMQRMLLAYEDIFAELRHVQLPDVTVISSKDFNPVALDPKITYIQAAKFLMSFPQFANLDFRDKWQIFKRSTQLFGGVLHAYPTMRLFRDKSDFRMYFGNRLAVNVEHSGLGLANDPQDKSFSTISRTAIEKIVNPMREILIHEYELVFIQILLCWNVQGMKTISENAKEVANQVVEEVSNEIHNFYMVDLRMTNYAARLVKLLNLQINLDDFANQKKRQFEIGNLFNLFENELLGDKLGERTVTRQA</sequence>
<gene>
    <name evidence="14" type="ORF">L596_011902</name>
</gene>
<dbReference type="SMART" id="SM00430">
    <property type="entry name" value="HOLI"/>
    <property type="match status" value="1"/>
</dbReference>
<dbReference type="PANTHER" id="PTHR45680">
    <property type="entry name" value="NUCLEAR HORMONE RECEPTOR FAMILY"/>
    <property type="match status" value="1"/>
</dbReference>
<evidence type="ECO:0000259" key="12">
    <source>
        <dbReference type="PROSITE" id="PS51030"/>
    </source>
</evidence>
<organism evidence="14 15">
    <name type="scientific">Steinernema carpocapsae</name>
    <name type="common">Entomopathogenic nematode</name>
    <dbReference type="NCBI Taxonomy" id="34508"/>
    <lineage>
        <taxon>Eukaryota</taxon>
        <taxon>Metazoa</taxon>
        <taxon>Ecdysozoa</taxon>
        <taxon>Nematoda</taxon>
        <taxon>Chromadorea</taxon>
        <taxon>Rhabditida</taxon>
        <taxon>Tylenchina</taxon>
        <taxon>Panagrolaimomorpha</taxon>
        <taxon>Strongyloidoidea</taxon>
        <taxon>Steinernematidae</taxon>
        <taxon>Steinernema</taxon>
    </lineage>
</organism>
<evidence type="ECO:0000259" key="13">
    <source>
        <dbReference type="PROSITE" id="PS51843"/>
    </source>
</evidence>
<keyword evidence="5 11" id="KW-0862">Zinc</keyword>
<dbReference type="InterPro" id="IPR035500">
    <property type="entry name" value="NHR-like_dom_sf"/>
</dbReference>
<dbReference type="PANTHER" id="PTHR45680:SF23">
    <property type="entry name" value="NUCLEAR HORMONE RECEPTOR FAMILY"/>
    <property type="match status" value="1"/>
</dbReference>
<keyword evidence="4 11" id="KW-0863">Zinc-finger</keyword>
<accession>A0A4U5NWB2</accession>
<dbReference type="PRINTS" id="PR00047">
    <property type="entry name" value="STROIDFINGER"/>
</dbReference>
<keyword evidence="15" id="KW-1185">Reference proteome</keyword>
<name>A0A4U5NWB2_STECR</name>
<evidence type="ECO:0000256" key="11">
    <source>
        <dbReference type="RuleBase" id="RU004334"/>
    </source>
</evidence>
<dbReference type="InterPro" id="IPR049636">
    <property type="entry name" value="HNF4-like_DBD"/>
</dbReference>
<evidence type="ECO:0000256" key="8">
    <source>
        <dbReference type="ARBA" id="ARBA00023163"/>
    </source>
</evidence>
<dbReference type="PROSITE" id="PS51843">
    <property type="entry name" value="NR_LBD"/>
    <property type="match status" value="1"/>
</dbReference>
<dbReference type="PROSITE" id="PS00031">
    <property type="entry name" value="NUCLEAR_REC_DBD_1"/>
    <property type="match status" value="1"/>
</dbReference>
<evidence type="ECO:0000256" key="7">
    <source>
        <dbReference type="ARBA" id="ARBA00023125"/>
    </source>
</evidence>
<evidence type="ECO:0000256" key="10">
    <source>
        <dbReference type="ARBA" id="ARBA00023242"/>
    </source>
</evidence>
<reference evidence="14 15" key="1">
    <citation type="journal article" date="2015" name="Genome Biol.">
        <title>Comparative genomics of Steinernema reveals deeply conserved gene regulatory networks.</title>
        <authorList>
            <person name="Dillman A.R."/>
            <person name="Macchietto M."/>
            <person name="Porter C.F."/>
            <person name="Rogers A."/>
            <person name="Williams B."/>
            <person name="Antoshechkin I."/>
            <person name="Lee M.M."/>
            <person name="Goodwin Z."/>
            <person name="Lu X."/>
            <person name="Lewis E.E."/>
            <person name="Goodrich-Blair H."/>
            <person name="Stock S.P."/>
            <person name="Adams B.J."/>
            <person name="Sternberg P.W."/>
            <person name="Mortazavi A."/>
        </authorList>
    </citation>
    <scope>NUCLEOTIDE SEQUENCE [LARGE SCALE GENOMIC DNA]</scope>
    <source>
        <strain evidence="14 15">ALL</strain>
    </source>
</reference>
<evidence type="ECO:0000313" key="14">
    <source>
        <dbReference type="EMBL" id="TKR87513.1"/>
    </source>
</evidence>
<comment type="similarity">
    <text evidence="2 11">Belongs to the nuclear hormone receptor family.</text>
</comment>
<dbReference type="InterPro" id="IPR013088">
    <property type="entry name" value="Znf_NHR/GATA"/>
</dbReference>
<protein>
    <recommendedName>
        <fullName evidence="16">Nuclear receptor domain-containing protein</fullName>
    </recommendedName>
</protein>
<evidence type="ECO:0000256" key="3">
    <source>
        <dbReference type="ARBA" id="ARBA00022723"/>
    </source>
</evidence>
<dbReference type="GO" id="GO:0003700">
    <property type="term" value="F:DNA-binding transcription factor activity"/>
    <property type="evidence" value="ECO:0007669"/>
    <property type="project" value="InterPro"/>
</dbReference>
<reference evidence="14 15" key="2">
    <citation type="journal article" date="2019" name="G3 (Bethesda)">
        <title>Hybrid Assembly of the Genome of the Entomopathogenic Nematode Steinernema carpocapsae Identifies the X-Chromosome.</title>
        <authorList>
            <person name="Serra L."/>
            <person name="Macchietto M."/>
            <person name="Macias-Munoz A."/>
            <person name="McGill C.J."/>
            <person name="Rodriguez I.M."/>
            <person name="Rodriguez B."/>
            <person name="Murad R."/>
            <person name="Mortazavi A."/>
        </authorList>
    </citation>
    <scope>NUCLEOTIDE SEQUENCE [LARGE SCALE GENOMIC DNA]</scope>
    <source>
        <strain evidence="14 15">ALL</strain>
    </source>
</reference>
<dbReference type="SMART" id="SM00399">
    <property type="entry name" value="ZnF_C4"/>
    <property type="match status" value="1"/>
</dbReference>
<evidence type="ECO:0000256" key="4">
    <source>
        <dbReference type="ARBA" id="ARBA00022771"/>
    </source>
</evidence>
<dbReference type="EMBL" id="AZBU02000003">
    <property type="protein sequence ID" value="TKR87513.1"/>
    <property type="molecule type" value="Genomic_DNA"/>
</dbReference>
<dbReference type="GO" id="GO:0000978">
    <property type="term" value="F:RNA polymerase II cis-regulatory region sequence-specific DNA binding"/>
    <property type="evidence" value="ECO:0007669"/>
    <property type="project" value="InterPro"/>
</dbReference>
<dbReference type="InterPro" id="IPR000536">
    <property type="entry name" value="Nucl_hrmn_rcpt_lig-bd"/>
</dbReference>
<evidence type="ECO:0000256" key="9">
    <source>
        <dbReference type="ARBA" id="ARBA00023170"/>
    </source>
</evidence>
<dbReference type="Pfam" id="PF00104">
    <property type="entry name" value="Hormone_recep"/>
    <property type="match status" value="1"/>
</dbReference>
<feature type="domain" description="Nuclear receptor" evidence="12">
    <location>
        <begin position="13"/>
        <end position="89"/>
    </location>
</feature>
<dbReference type="OrthoDB" id="5789759at2759"/>
<comment type="subcellular location">
    <subcellularLocation>
        <location evidence="1 11">Nucleus</location>
    </subcellularLocation>
</comment>
<proteinExistence type="inferred from homology"/>
<keyword evidence="10 11" id="KW-0539">Nucleus</keyword>
<dbReference type="GO" id="GO:0008270">
    <property type="term" value="F:zinc ion binding"/>
    <property type="evidence" value="ECO:0007669"/>
    <property type="project" value="UniProtKB-KW"/>
</dbReference>
<comment type="caution">
    <text evidence="14">The sequence shown here is derived from an EMBL/GenBank/DDBJ whole genome shotgun (WGS) entry which is preliminary data.</text>
</comment>
<keyword evidence="3 11" id="KW-0479">Metal-binding</keyword>
<dbReference type="GO" id="GO:0005634">
    <property type="term" value="C:nucleus"/>
    <property type="evidence" value="ECO:0007669"/>
    <property type="project" value="UniProtKB-SubCell"/>
</dbReference>
<dbReference type="AlphaFoldDB" id="A0A4U5NWB2"/>